<dbReference type="SUPFAM" id="SSF56349">
    <property type="entry name" value="DNA breaking-rejoining enzymes"/>
    <property type="match status" value="1"/>
</dbReference>
<evidence type="ECO:0000256" key="5">
    <source>
        <dbReference type="PROSITE-ProRule" id="PRU01248"/>
    </source>
</evidence>
<feature type="domain" description="Core-binding (CB)" evidence="7">
    <location>
        <begin position="108"/>
        <end position="189"/>
    </location>
</feature>
<dbReference type="GO" id="GO:0003677">
    <property type="term" value="F:DNA binding"/>
    <property type="evidence" value="ECO:0007669"/>
    <property type="project" value="UniProtKB-KW"/>
</dbReference>
<name>A0ABW9EA97_9BURK</name>
<dbReference type="Pfam" id="PF22022">
    <property type="entry name" value="Phage_int_M"/>
    <property type="match status" value="1"/>
</dbReference>
<sequence length="418" mass="46508">MGKRLLNRLTPLAVKRATKPGYYPDGNGLFLVVGKSTGAEVGGKSWVFRYKVQGKTTEMGLGSADIVTLAEARQKMAGARKLLLDGIDPVKYRQEVLKERKLAEQSARNFQECGKAMIEAKQAEWKNPKHRKQWTATLETYAYPVLGLMNVADIDTAHVMRVLEPIWLEKNETASRLRGRLEAILAWATVHKHRKGENPARWRNHLDKLLPAPAKVQRGTAQHHAALRYTEIGAFMRDLRERQGIAARLLEFEILTTTRPGEVRGATWGEIDLDARVWTIPALRMKGGAEHRVPLSDDAVKLLEAIPRGNDLVFPAPRGGMLSDMAPGAVLKRMGRAAVTAHGTARSTFRDWAAECTNFPRELAEKALAHALKSEVEAAYQRGDLLAKRRLLMQAWAKYCATVPHAAAVLPMGTRKAK</sequence>
<dbReference type="PANTHER" id="PTHR30629:SF2">
    <property type="entry name" value="PROPHAGE INTEGRASE INTS-RELATED"/>
    <property type="match status" value="1"/>
</dbReference>
<proteinExistence type="inferred from homology"/>
<evidence type="ECO:0000256" key="3">
    <source>
        <dbReference type="ARBA" id="ARBA00023125"/>
    </source>
</evidence>
<evidence type="ECO:0000256" key="1">
    <source>
        <dbReference type="ARBA" id="ARBA00008857"/>
    </source>
</evidence>
<dbReference type="InterPro" id="IPR013762">
    <property type="entry name" value="Integrase-like_cat_sf"/>
</dbReference>
<keyword evidence="2" id="KW-0229">DNA integration</keyword>
<dbReference type="RefSeq" id="WP_408152471.1">
    <property type="nucleotide sequence ID" value="NZ_JAQQCL010000003.1"/>
</dbReference>
<evidence type="ECO:0000313" key="8">
    <source>
        <dbReference type="EMBL" id="MFM0715928.1"/>
    </source>
</evidence>
<dbReference type="PROSITE" id="PS51898">
    <property type="entry name" value="TYR_RECOMBINASE"/>
    <property type="match status" value="1"/>
</dbReference>
<dbReference type="EMBL" id="JAQQCL010000003">
    <property type="protein sequence ID" value="MFM0715928.1"/>
    <property type="molecule type" value="Genomic_DNA"/>
</dbReference>
<reference evidence="8 9" key="1">
    <citation type="journal article" date="2024" name="Chem. Sci.">
        <title>Discovery of megapolipeptins by genome mining of a Burkholderiales bacteria collection.</title>
        <authorList>
            <person name="Paulo B.S."/>
            <person name="Recchia M.J.J."/>
            <person name="Lee S."/>
            <person name="Fergusson C.H."/>
            <person name="Romanowski S.B."/>
            <person name="Hernandez A."/>
            <person name="Krull N."/>
            <person name="Liu D.Y."/>
            <person name="Cavanagh H."/>
            <person name="Bos A."/>
            <person name="Gray C.A."/>
            <person name="Murphy B.T."/>
            <person name="Linington R.G."/>
            <person name="Eustaquio A.S."/>
        </authorList>
    </citation>
    <scope>NUCLEOTIDE SEQUENCE [LARGE SCALE GENOMIC DNA]</scope>
    <source>
        <strain evidence="8 9">RL17-350-BIC-E</strain>
    </source>
</reference>
<dbReference type="Pfam" id="PF00589">
    <property type="entry name" value="Phage_integrase"/>
    <property type="match status" value="1"/>
</dbReference>
<evidence type="ECO:0000256" key="2">
    <source>
        <dbReference type="ARBA" id="ARBA00022908"/>
    </source>
</evidence>
<keyword evidence="4" id="KW-0233">DNA recombination</keyword>
<gene>
    <name evidence="8" type="ORF">PQQ73_06265</name>
</gene>
<dbReference type="Gene3D" id="1.10.443.10">
    <property type="entry name" value="Intergrase catalytic core"/>
    <property type="match status" value="1"/>
</dbReference>
<dbReference type="InterPro" id="IPR038488">
    <property type="entry name" value="Integrase_DNA-bd_sf"/>
</dbReference>
<dbReference type="PANTHER" id="PTHR30629">
    <property type="entry name" value="PROPHAGE INTEGRASE"/>
    <property type="match status" value="1"/>
</dbReference>
<keyword evidence="9" id="KW-1185">Reference proteome</keyword>
<evidence type="ECO:0000259" key="6">
    <source>
        <dbReference type="PROSITE" id="PS51898"/>
    </source>
</evidence>
<organism evidence="8 9">
    <name type="scientific">Paraburkholderia strydomiana</name>
    <dbReference type="NCBI Taxonomy" id="1245417"/>
    <lineage>
        <taxon>Bacteria</taxon>
        <taxon>Pseudomonadati</taxon>
        <taxon>Pseudomonadota</taxon>
        <taxon>Betaproteobacteria</taxon>
        <taxon>Burkholderiales</taxon>
        <taxon>Burkholderiaceae</taxon>
        <taxon>Paraburkholderia</taxon>
    </lineage>
</organism>
<dbReference type="InterPro" id="IPR050808">
    <property type="entry name" value="Phage_Integrase"/>
</dbReference>
<feature type="domain" description="Tyr recombinase" evidence="6">
    <location>
        <begin position="222"/>
        <end position="393"/>
    </location>
</feature>
<dbReference type="InterPro" id="IPR010998">
    <property type="entry name" value="Integrase_recombinase_N"/>
</dbReference>
<comment type="caution">
    <text evidence="8">The sequence shown here is derived from an EMBL/GenBank/DDBJ whole genome shotgun (WGS) entry which is preliminary data.</text>
</comment>
<dbReference type="Pfam" id="PF13356">
    <property type="entry name" value="Arm-DNA-bind_3"/>
    <property type="match status" value="1"/>
</dbReference>
<dbReference type="PROSITE" id="PS51900">
    <property type="entry name" value="CB"/>
    <property type="match status" value="1"/>
</dbReference>
<evidence type="ECO:0000313" key="9">
    <source>
        <dbReference type="Proteomes" id="UP001629392"/>
    </source>
</evidence>
<keyword evidence="3 5" id="KW-0238">DNA-binding</keyword>
<dbReference type="InterPro" id="IPR002104">
    <property type="entry name" value="Integrase_catalytic"/>
</dbReference>
<accession>A0ABW9EA97</accession>
<dbReference type="InterPro" id="IPR011010">
    <property type="entry name" value="DNA_brk_join_enz"/>
</dbReference>
<dbReference type="InterPro" id="IPR025166">
    <property type="entry name" value="Integrase_DNA_bind_dom"/>
</dbReference>
<comment type="similarity">
    <text evidence="1">Belongs to the 'phage' integrase family.</text>
</comment>
<evidence type="ECO:0000259" key="7">
    <source>
        <dbReference type="PROSITE" id="PS51900"/>
    </source>
</evidence>
<dbReference type="Gene3D" id="3.30.160.390">
    <property type="entry name" value="Integrase, DNA-binding domain"/>
    <property type="match status" value="1"/>
</dbReference>
<dbReference type="InterPro" id="IPR044068">
    <property type="entry name" value="CB"/>
</dbReference>
<dbReference type="InterPro" id="IPR053876">
    <property type="entry name" value="Phage_int_M"/>
</dbReference>
<dbReference type="Gene3D" id="1.10.150.130">
    <property type="match status" value="1"/>
</dbReference>
<dbReference type="CDD" id="cd00801">
    <property type="entry name" value="INT_P4_C"/>
    <property type="match status" value="1"/>
</dbReference>
<dbReference type="Proteomes" id="UP001629392">
    <property type="component" value="Unassembled WGS sequence"/>
</dbReference>
<protein>
    <submittedName>
        <fullName evidence="8">Integrase arm-type DNA-binding domain-containing protein</fullName>
    </submittedName>
</protein>
<evidence type="ECO:0000256" key="4">
    <source>
        <dbReference type="ARBA" id="ARBA00023172"/>
    </source>
</evidence>